<proteinExistence type="predicted"/>
<sequence length="430" mass="47263">MGDQKRLRIGTIFVRAPYRTVCVVGLTANWPMIRWAKRLAATRMAEDPPKPPSAKVASPVLIKPSCNAWGNAGTHTAIAATCANLNRDINRKCCIHPFRYTGTIPAPAPPASPPPILLLLTHGETEQPKQTPSDNIGTLLPRPKGGQLRYVQLSQLPDTGVVDLTLPPLVFCMDGPNVLENFVQELLTPQQGLPAPPLTTLGRDVIAFEPRGVGLAAPGQAFDFTLRARAEDCLAMLEHISNTDGHDQFVLAFGGCHVFVAQQVVALQPDIIARVIAWQAPNLKQHLAWLAARDKHNWLRQPIVGQILNYTNRHALLDLWFHHTVVDDMLRKRLTLRADFRLQERGCYCLASHLQQFAASLAAKPPPPFPKTLPVLILWGLADPVTKAANQRLAMSCAPRAGCGHYPEFEAPLPFAITWLPFSLPRSLAP</sequence>
<dbReference type="Proteomes" id="UP000001357">
    <property type="component" value="Unassembled WGS sequence"/>
</dbReference>
<evidence type="ECO:0000313" key="1">
    <source>
        <dbReference type="EMBL" id="EDQ88563.1"/>
    </source>
</evidence>
<dbReference type="InterPro" id="IPR029058">
    <property type="entry name" value="AB_hydrolase_fold"/>
</dbReference>
<dbReference type="EMBL" id="CH991554">
    <property type="protein sequence ID" value="EDQ88563.1"/>
    <property type="molecule type" value="Genomic_DNA"/>
</dbReference>
<dbReference type="SUPFAM" id="SSF53474">
    <property type="entry name" value="alpha/beta-Hydrolases"/>
    <property type="match status" value="1"/>
</dbReference>
<evidence type="ECO:0000313" key="2">
    <source>
        <dbReference type="Proteomes" id="UP000001357"/>
    </source>
</evidence>
<dbReference type="KEGG" id="mbr:MONBRDRAFT_8899"/>
<dbReference type="RefSeq" id="XP_001746667.1">
    <property type="nucleotide sequence ID" value="XM_001746615.1"/>
</dbReference>
<protein>
    <recommendedName>
        <fullName evidence="3">AB hydrolase-1 domain-containing protein</fullName>
    </recommendedName>
</protein>
<name>A9V1G5_MONBE</name>
<organism evidence="1 2">
    <name type="scientific">Monosiga brevicollis</name>
    <name type="common">Choanoflagellate</name>
    <dbReference type="NCBI Taxonomy" id="81824"/>
    <lineage>
        <taxon>Eukaryota</taxon>
        <taxon>Choanoflagellata</taxon>
        <taxon>Craspedida</taxon>
        <taxon>Salpingoecidae</taxon>
        <taxon>Monosiga</taxon>
    </lineage>
</organism>
<keyword evidence="2" id="KW-1185">Reference proteome</keyword>
<dbReference type="GeneID" id="5891904"/>
<evidence type="ECO:0008006" key="3">
    <source>
        <dbReference type="Google" id="ProtNLM"/>
    </source>
</evidence>
<accession>A9V1G5</accession>
<reference evidence="1 2" key="1">
    <citation type="journal article" date="2008" name="Nature">
        <title>The genome of the choanoflagellate Monosiga brevicollis and the origin of metazoans.</title>
        <authorList>
            <consortium name="JGI Sequencing"/>
            <person name="King N."/>
            <person name="Westbrook M.J."/>
            <person name="Young S.L."/>
            <person name="Kuo A."/>
            <person name="Abedin M."/>
            <person name="Chapman J."/>
            <person name="Fairclough S."/>
            <person name="Hellsten U."/>
            <person name="Isogai Y."/>
            <person name="Letunic I."/>
            <person name="Marr M."/>
            <person name="Pincus D."/>
            <person name="Putnam N."/>
            <person name="Rokas A."/>
            <person name="Wright K.J."/>
            <person name="Zuzow R."/>
            <person name="Dirks W."/>
            <person name="Good M."/>
            <person name="Goodstein D."/>
            <person name="Lemons D."/>
            <person name="Li W."/>
            <person name="Lyons J.B."/>
            <person name="Morris A."/>
            <person name="Nichols S."/>
            <person name="Richter D.J."/>
            <person name="Salamov A."/>
            <person name="Bork P."/>
            <person name="Lim W.A."/>
            <person name="Manning G."/>
            <person name="Miller W.T."/>
            <person name="McGinnis W."/>
            <person name="Shapiro H."/>
            <person name="Tjian R."/>
            <person name="Grigoriev I.V."/>
            <person name="Rokhsar D."/>
        </authorList>
    </citation>
    <scope>NUCLEOTIDE SEQUENCE [LARGE SCALE GENOMIC DNA]</scope>
    <source>
        <strain evidence="2">MX1 / ATCC 50154</strain>
    </source>
</reference>
<dbReference type="Gene3D" id="3.40.50.1820">
    <property type="entry name" value="alpha/beta hydrolase"/>
    <property type="match status" value="1"/>
</dbReference>
<gene>
    <name evidence="1" type="ORF">MONBRDRAFT_8899</name>
</gene>
<dbReference type="AlphaFoldDB" id="A9V1G5"/>
<dbReference type="InParanoid" id="A9V1G5"/>